<dbReference type="SUPFAM" id="SSF46689">
    <property type="entry name" value="Homeodomain-like"/>
    <property type="match status" value="1"/>
</dbReference>
<dbReference type="PROSITE" id="PS01124">
    <property type="entry name" value="HTH_ARAC_FAMILY_2"/>
    <property type="match status" value="1"/>
</dbReference>
<dbReference type="Gene3D" id="1.10.10.60">
    <property type="entry name" value="Homeodomain-like"/>
    <property type="match status" value="1"/>
</dbReference>
<keyword evidence="1" id="KW-0805">Transcription regulation</keyword>
<evidence type="ECO:0000256" key="2">
    <source>
        <dbReference type="ARBA" id="ARBA00023125"/>
    </source>
</evidence>
<dbReference type="PANTHER" id="PTHR46796">
    <property type="entry name" value="HTH-TYPE TRANSCRIPTIONAL ACTIVATOR RHAS-RELATED"/>
    <property type="match status" value="1"/>
</dbReference>
<dbReference type="InterPro" id="IPR009057">
    <property type="entry name" value="Homeodomain-like_sf"/>
</dbReference>
<dbReference type="RefSeq" id="WP_094891889.1">
    <property type="nucleotide sequence ID" value="NZ_CP029426.2"/>
</dbReference>
<evidence type="ECO:0000313" key="6">
    <source>
        <dbReference type="Proteomes" id="UP000215884"/>
    </source>
</evidence>
<protein>
    <submittedName>
        <fullName evidence="5">AraC family transcriptional regulator</fullName>
    </submittedName>
</protein>
<name>A0A2U8PVC8_9BRAD</name>
<keyword evidence="6" id="KW-1185">Reference proteome</keyword>
<feature type="domain" description="HTH araC/xylS-type" evidence="4">
    <location>
        <begin position="163"/>
        <end position="261"/>
    </location>
</feature>
<accession>A0A2U8PVC8</accession>
<reference evidence="5 6" key="1">
    <citation type="journal article" date="2017" name="Syst. Appl. Microbiol.">
        <title>Soybeans inoculated with root zone soils of Canadian native legumes harbour diverse and novel Bradyrhizobium spp. that possess agricultural potential.</title>
        <authorList>
            <person name="Bromfield E.S.P."/>
            <person name="Cloutier S."/>
            <person name="Tambong J.T."/>
            <person name="Tran Thi T.V."/>
        </authorList>
    </citation>
    <scope>NUCLEOTIDE SEQUENCE [LARGE SCALE GENOMIC DNA]</scope>
    <source>
        <strain evidence="5 6">39S1MB</strain>
    </source>
</reference>
<keyword evidence="2" id="KW-0238">DNA-binding</keyword>
<dbReference type="Pfam" id="PF20240">
    <property type="entry name" value="DUF6597"/>
    <property type="match status" value="1"/>
</dbReference>
<evidence type="ECO:0000256" key="3">
    <source>
        <dbReference type="ARBA" id="ARBA00023163"/>
    </source>
</evidence>
<sequence length="285" mass="30987">MTLPHRQGPRGPQFFAASESLGEIVETYCDVDLADAATACARTIKVLPTTSPVLIVHYRSPMASQRGAYKRTVNGMQTRAAALTPSGPVGVVLARLKPEAADRVLGVRPADLLDASVEISDIFGDDVAARLEERLAGAGSAAARVTCMQGFLEQRRRPSRLDPPVARAMRAIRRNPAISMRGLADGLDIGERSLQRRFKAEIGTSAKQFARIERMLQAIAARRSGADWADVAHACGFTDQAHLIRDFHTFAGSSPEAFCRRVATDKMQGWNEELASSDFYNTFVS</sequence>
<dbReference type="KEGG" id="brq:CIT40_17800"/>
<reference evidence="5 6" key="2">
    <citation type="journal article" date="2019" name="Int. J. Syst. Evol. Microbiol.">
        <title>Description and complete genome sequence of Bradyrhizobium amphicarpaeae sp. nov., harbouring photosystem and nitrogen-fixation genes.</title>
        <authorList>
            <person name="Bromfield E.S.P."/>
            <person name="Cloutier S."/>
            <person name="Nguyen H.D.T."/>
        </authorList>
    </citation>
    <scope>NUCLEOTIDE SEQUENCE [LARGE SCALE GENOMIC DNA]</scope>
    <source>
        <strain evidence="5 6">39S1MB</strain>
    </source>
</reference>
<dbReference type="InterPro" id="IPR050204">
    <property type="entry name" value="AraC_XylS_family_regulators"/>
</dbReference>
<dbReference type="EMBL" id="CP029426">
    <property type="protein sequence ID" value="AWM01704.1"/>
    <property type="molecule type" value="Genomic_DNA"/>
</dbReference>
<proteinExistence type="predicted"/>
<keyword evidence="3" id="KW-0804">Transcription</keyword>
<dbReference type="GO" id="GO:0003700">
    <property type="term" value="F:DNA-binding transcription factor activity"/>
    <property type="evidence" value="ECO:0007669"/>
    <property type="project" value="InterPro"/>
</dbReference>
<dbReference type="InterPro" id="IPR046532">
    <property type="entry name" value="DUF6597"/>
</dbReference>
<dbReference type="AlphaFoldDB" id="A0A2U8PVC8"/>
<dbReference type="Proteomes" id="UP000215884">
    <property type="component" value="Chromosome"/>
</dbReference>
<dbReference type="InterPro" id="IPR018060">
    <property type="entry name" value="HTH_AraC"/>
</dbReference>
<evidence type="ECO:0000256" key="1">
    <source>
        <dbReference type="ARBA" id="ARBA00023015"/>
    </source>
</evidence>
<evidence type="ECO:0000313" key="5">
    <source>
        <dbReference type="EMBL" id="AWM01704.1"/>
    </source>
</evidence>
<dbReference type="Pfam" id="PF12833">
    <property type="entry name" value="HTH_18"/>
    <property type="match status" value="1"/>
</dbReference>
<dbReference type="GO" id="GO:0043565">
    <property type="term" value="F:sequence-specific DNA binding"/>
    <property type="evidence" value="ECO:0007669"/>
    <property type="project" value="InterPro"/>
</dbReference>
<dbReference type="SMART" id="SM00342">
    <property type="entry name" value="HTH_ARAC"/>
    <property type="match status" value="1"/>
</dbReference>
<dbReference type="OrthoDB" id="2559672at2"/>
<evidence type="ECO:0000259" key="4">
    <source>
        <dbReference type="PROSITE" id="PS01124"/>
    </source>
</evidence>
<organism evidence="5 6">
    <name type="scientific">Bradyrhizobium amphicarpaeae</name>
    <dbReference type="NCBI Taxonomy" id="1404768"/>
    <lineage>
        <taxon>Bacteria</taxon>
        <taxon>Pseudomonadati</taxon>
        <taxon>Pseudomonadota</taxon>
        <taxon>Alphaproteobacteria</taxon>
        <taxon>Hyphomicrobiales</taxon>
        <taxon>Nitrobacteraceae</taxon>
        <taxon>Bradyrhizobium</taxon>
    </lineage>
</organism>
<gene>
    <name evidence="5" type="ORF">CIT40_17800</name>
</gene>
<dbReference type="PANTHER" id="PTHR46796:SF15">
    <property type="entry name" value="BLL1074 PROTEIN"/>
    <property type="match status" value="1"/>
</dbReference>